<proteinExistence type="predicted"/>
<organism evidence="1 2">
    <name type="scientific">Stephania yunnanensis</name>
    <dbReference type="NCBI Taxonomy" id="152371"/>
    <lineage>
        <taxon>Eukaryota</taxon>
        <taxon>Viridiplantae</taxon>
        <taxon>Streptophyta</taxon>
        <taxon>Embryophyta</taxon>
        <taxon>Tracheophyta</taxon>
        <taxon>Spermatophyta</taxon>
        <taxon>Magnoliopsida</taxon>
        <taxon>Ranunculales</taxon>
        <taxon>Menispermaceae</taxon>
        <taxon>Menispermoideae</taxon>
        <taxon>Cissampelideae</taxon>
        <taxon>Stephania</taxon>
    </lineage>
</organism>
<accession>A0AAP0IGP6</accession>
<dbReference type="Proteomes" id="UP001420932">
    <property type="component" value="Unassembled WGS sequence"/>
</dbReference>
<comment type="caution">
    <text evidence="1">The sequence shown here is derived from an EMBL/GenBank/DDBJ whole genome shotgun (WGS) entry which is preliminary data.</text>
</comment>
<reference evidence="1 2" key="1">
    <citation type="submission" date="2024-01" db="EMBL/GenBank/DDBJ databases">
        <title>Genome assemblies of Stephania.</title>
        <authorList>
            <person name="Yang L."/>
        </authorList>
    </citation>
    <scope>NUCLEOTIDE SEQUENCE [LARGE SCALE GENOMIC DNA]</scope>
    <source>
        <strain evidence="1">YNDBR</strain>
        <tissue evidence="1">Leaf</tissue>
    </source>
</reference>
<sequence>MRGQVNKHVPFSLVTSLGLVALALDLLITANEASHGIVPPAAATALMGKGGKDIPFTVVT</sequence>
<gene>
    <name evidence="1" type="ORF">Syun_021233</name>
</gene>
<name>A0AAP0IGP6_9MAGN</name>
<keyword evidence="2" id="KW-1185">Reference proteome</keyword>
<protein>
    <submittedName>
        <fullName evidence="1">Uncharacterized protein</fullName>
    </submittedName>
</protein>
<dbReference type="AlphaFoldDB" id="A0AAP0IGP6"/>
<evidence type="ECO:0000313" key="1">
    <source>
        <dbReference type="EMBL" id="KAK9114436.1"/>
    </source>
</evidence>
<dbReference type="EMBL" id="JBBNAF010000009">
    <property type="protein sequence ID" value="KAK9114436.1"/>
    <property type="molecule type" value="Genomic_DNA"/>
</dbReference>
<evidence type="ECO:0000313" key="2">
    <source>
        <dbReference type="Proteomes" id="UP001420932"/>
    </source>
</evidence>